<dbReference type="AlphaFoldDB" id="A0A1J1IJP8"/>
<evidence type="ECO:0000313" key="2">
    <source>
        <dbReference type="Proteomes" id="UP000183832"/>
    </source>
</evidence>
<keyword evidence="2" id="KW-1185">Reference proteome</keyword>
<organism evidence="1 2">
    <name type="scientific">Clunio marinus</name>
    <dbReference type="NCBI Taxonomy" id="568069"/>
    <lineage>
        <taxon>Eukaryota</taxon>
        <taxon>Metazoa</taxon>
        <taxon>Ecdysozoa</taxon>
        <taxon>Arthropoda</taxon>
        <taxon>Hexapoda</taxon>
        <taxon>Insecta</taxon>
        <taxon>Pterygota</taxon>
        <taxon>Neoptera</taxon>
        <taxon>Endopterygota</taxon>
        <taxon>Diptera</taxon>
        <taxon>Nematocera</taxon>
        <taxon>Chironomoidea</taxon>
        <taxon>Chironomidae</taxon>
        <taxon>Clunio</taxon>
    </lineage>
</organism>
<dbReference type="EMBL" id="CVRI01000054">
    <property type="protein sequence ID" value="CRL00459.1"/>
    <property type="molecule type" value="Genomic_DNA"/>
</dbReference>
<gene>
    <name evidence="1" type="ORF">CLUMA_CG013722</name>
</gene>
<protein>
    <submittedName>
        <fullName evidence="1">CLUMA_CG013722, isoform A</fullName>
    </submittedName>
</protein>
<accession>A0A1J1IJP8</accession>
<reference evidence="1 2" key="1">
    <citation type="submission" date="2015-04" db="EMBL/GenBank/DDBJ databases">
        <authorList>
            <person name="Syromyatnikov M.Y."/>
            <person name="Popov V.N."/>
        </authorList>
    </citation>
    <scope>NUCLEOTIDE SEQUENCE [LARGE SCALE GENOMIC DNA]</scope>
</reference>
<proteinExistence type="predicted"/>
<sequence length="106" mass="12063">MQLINVDDQWKHKNGDVLTISFQSVACRDIISCMIERIILTQCVCGQTIKLHKTIECSYRTTNICLTRQFLPLISLEKCVDNINIQAFLFPAKVCHLKNGILLVPS</sequence>
<evidence type="ECO:0000313" key="1">
    <source>
        <dbReference type="EMBL" id="CRL00459.1"/>
    </source>
</evidence>
<dbReference type="Proteomes" id="UP000183832">
    <property type="component" value="Unassembled WGS sequence"/>
</dbReference>
<name>A0A1J1IJP8_9DIPT</name>